<comment type="caution">
    <text evidence="2">The sequence shown here is derived from an EMBL/GenBank/DDBJ whole genome shotgun (WGS) entry which is preliminary data.</text>
</comment>
<dbReference type="AlphaFoldDB" id="E6LIB7"/>
<reference evidence="2 3" key="1">
    <citation type="submission" date="2010-12" db="EMBL/GenBank/DDBJ databases">
        <authorList>
            <person name="Muzny D."/>
            <person name="Qin X."/>
            <person name="Deng J."/>
            <person name="Jiang H."/>
            <person name="Liu Y."/>
            <person name="Qu J."/>
            <person name="Song X.-Z."/>
            <person name="Zhang L."/>
            <person name="Thornton R."/>
            <person name="Coyle M."/>
            <person name="Francisco L."/>
            <person name="Jackson L."/>
            <person name="Javaid M."/>
            <person name="Korchina V."/>
            <person name="Kovar C."/>
            <person name="Mata R."/>
            <person name="Mathew T."/>
            <person name="Ngo R."/>
            <person name="Nguyen L."/>
            <person name="Nguyen N."/>
            <person name="Okwuonu G."/>
            <person name="Ongeri F."/>
            <person name="Pham C."/>
            <person name="Simmons D."/>
            <person name="Wilczek-Boney K."/>
            <person name="Hale W."/>
            <person name="Jakkamsetti A."/>
            <person name="Pham P."/>
            <person name="Ruth R."/>
            <person name="San Lucas F."/>
            <person name="Warren J."/>
            <person name="Zhang J."/>
            <person name="Zhao Z."/>
            <person name="Zhou C."/>
            <person name="Zhu D."/>
            <person name="Lee S."/>
            <person name="Bess C."/>
            <person name="Blankenburg K."/>
            <person name="Forbes L."/>
            <person name="Fu Q."/>
            <person name="Gubbala S."/>
            <person name="Hirani K."/>
            <person name="Jayaseelan J.C."/>
            <person name="Lara F."/>
            <person name="Munidasa M."/>
            <person name="Palculict T."/>
            <person name="Patil S."/>
            <person name="Pu L.-L."/>
            <person name="Saada N."/>
            <person name="Tang L."/>
            <person name="Weissenberger G."/>
            <person name="Zhu Y."/>
            <person name="Hemphill L."/>
            <person name="Shang Y."/>
            <person name="Youmans B."/>
            <person name="Ayvaz T."/>
            <person name="Ross M."/>
            <person name="Santibanez J."/>
            <person name="Aqrawi P."/>
            <person name="Gross S."/>
            <person name="Joshi V."/>
            <person name="Fowler G."/>
            <person name="Nazareth L."/>
            <person name="Reid J."/>
            <person name="Worley K."/>
            <person name="Petrosino J."/>
            <person name="Highlander S."/>
            <person name="Gibbs R."/>
        </authorList>
    </citation>
    <scope>NUCLEOTIDE SEQUENCE [LARGE SCALE GENOMIC DNA]</scope>
    <source>
        <strain evidence="3">DSM 15952 / CCUG 50447 / LMG 22039 / TP 1.5</strain>
    </source>
</reference>
<dbReference type="GO" id="GO:0004497">
    <property type="term" value="F:monooxygenase activity"/>
    <property type="evidence" value="ECO:0007669"/>
    <property type="project" value="UniProtKB-KW"/>
</dbReference>
<sequence>MMKVIQATFFIKAEKREAFLADILPLVEAARKEAGCIDYQLYESFENKNQFVMIEQWKNQAAIESHNQQPLLQQLFQHMPDYAAQKTSILTFDKEA</sequence>
<dbReference type="Gene3D" id="3.30.70.100">
    <property type="match status" value="1"/>
</dbReference>
<dbReference type="PANTHER" id="PTHR33336">
    <property type="entry name" value="QUINOL MONOOXYGENASE YGIN-RELATED"/>
    <property type="match status" value="1"/>
</dbReference>
<keyword evidence="2" id="KW-0560">Oxidoreductase</keyword>
<evidence type="ECO:0000259" key="1">
    <source>
        <dbReference type="PROSITE" id="PS51725"/>
    </source>
</evidence>
<dbReference type="HOGENOM" id="CLU_131496_11_0_9"/>
<organism evidence="2 3">
    <name type="scientific">Enterococcus italicus (strain DSM 15952 / CCUG 50447 / LMG 22039 / TP 1.5)</name>
    <dbReference type="NCBI Taxonomy" id="888064"/>
    <lineage>
        <taxon>Bacteria</taxon>
        <taxon>Bacillati</taxon>
        <taxon>Bacillota</taxon>
        <taxon>Bacilli</taxon>
        <taxon>Lactobacillales</taxon>
        <taxon>Enterococcaceae</taxon>
        <taxon>Enterococcus</taxon>
    </lineage>
</organism>
<dbReference type="InterPro" id="IPR007138">
    <property type="entry name" value="ABM_dom"/>
</dbReference>
<feature type="domain" description="ABM" evidence="1">
    <location>
        <begin position="3"/>
        <end position="92"/>
    </location>
</feature>
<dbReference type="Proteomes" id="UP000010296">
    <property type="component" value="Unassembled WGS sequence"/>
</dbReference>
<dbReference type="InterPro" id="IPR050744">
    <property type="entry name" value="AI-2_Isomerase_LsrG"/>
</dbReference>
<evidence type="ECO:0000313" key="3">
    <source>
        <dbReference type="Proteomes" id="UP000010296"/>
    </source>
</evidence>
<dbReference type="PANTHER" id="PTHR33336:SF15">
    <property type="entry name" value="ABM DOMAIN-CONTAINING PROTEIN"/>
    <property type="match status" value="1"/>
</dbReference>
<evidence type="ECO:0000313" key="2">
    <source>
        <dbReference type="EMBL" id="EFU72992.1"/>
    </source>
</evidence>
<protein>
    <submittedName>
        <fullName evidence="2">Antibiotic biosynthesis monooxygenase</fullName>
    </submittedName>
</protein>
<keyword evidence="3" id="KW-1185">Reference proteome</keyword>
<dbReference type="PATRIC" id="fig|888064.11.peg.1990"/>
<accession>E6LIB7</accession>
<keyword evidence="2" id="KW-0503">Monooxygenase</keyword>
<proteinExistence type="predicted"/>
<gene>
    <name evidence="2" type="primary">ycnE</name>
    <name evidence="2" type="ORF">HMPREF9088_2107</name>
</gene>
<dbReference type="EMBL" id="AEPV01000086">
    <property type="protein sequence ID" value="EFU72992.1"/>
    <property type="molecule type" value="Genomic_DNA"/>
</dbReference>
<dbReference type="eggNOG" id="COG1359">
    <property type="taxonomic scope" value="Bacteria"/>
</dbReference>
<dbReference type="STRING" id="888064.HMPREF9088_2107"/>
<dbReference type="InterPro" id="IPR011008">
    <property type="entry name" value="Dimeric_a/b-barrel"/>
</dbReference>
<dbReference type="Pfam" id="PF03992">
    <property type="entry name" value="ABM"/>
    <property type="match status" value="1"/>
</dbReference>
<dbReference type="SUPFAM" id="SSF54909">
    <property type="entry name" value="Dimeric alpha+beta barrel"/>
    <property type="match status" value="1"/>
</dbReference>
<dbReference type="PROSITE" id="PS51725">
    <property type="entry name" value="ABM"/>
    <property type="match status" value="1"/>
</dbReference>
<name>E6LIB7_ENTI1</name>